<dbReference type="Gene3D" id="3.40.1580.10">
    <property type="entry name" value="SMI1/KNR4-like"/>
    <property type="match status" value="1"/>
</dbReference>
<dbReference type="PANTHER" id="PTHR46652">
    <property type="entry name" value="LEUCINE-RICH REPEAT AND IQ DOMAIN-CONTAINING PROTEIN 1-RELATED"/>
    <property type="match status" value="1"/>
</dbReference>
<dbReference type="SUPFAM" id="SSF52058">
    <property type="entry name" value="L domain-like"/>
    <property type="match status" value="1"/>
</dbReference>
<keyword evidence="5" id="KW-1185">Reference proteome</keyword>
<dbReference type="InterPro" id="IPR037883">
    <property type="entry name" value="Knr4/Smi1-like_sf"/>
</dbReference>
<evidence type="ECO:0000313" key="5">
    <source>
        <dbReference type="Proteomes" id="UP000295515"/>
    </source>
</evidence>
<dbReference type="Proteomes" id="UP000295515">
    <property type="component" value="Unassembled WGS sequence"/>
</dbReference>
<keyword evidence="2" id="KW-0677">Repeat</keyword>
<accession>A0A4R3YRI6</accession>
<comment type="caution">
    <text evidence="4">The sequence shown here is derived from an EMBL/GenBank/DDBJ whole genome shotgun (WGS) entry which is preliminary data.</text>
</comment>
<dbReference type="RefSeq" id="WP_066445015.1">
    <property type="nucleotide sequence ID" value="NZ_JANKBF010000017.1"/>
</dbReference>
<dbReference type="PROSITE" id="PS51450">
    <property type="entry name" value="LRR"/>
    <property type="match status" value="1"/>
</dbReference>
<evidence type="ECO:0000313" key="4">
    <source>
        <dbReference type="EMBL" id="TCV95050.1"/>
    </source>
</evidence>
<dbReference type="SMART" id="SM00860">
    <property type="entry name" value="SMI1_KNR4"/>
    <property type="match status" value="1"/>
</dbReference>
<protein>
    <submittedName>
        <fullName evidence="4">SMI1/KNR4 family protein SUKH-1</fullName>
    </submittedName>
</protein>
<keyword evidence="1" id="KW-0433">Leucine-rich repeat</keyword>
<dbReference type="InterPro" id="IPR018958">
    <property type="entry name" value="Knr4/Smi1-like_dom"/>
</dbReference>
<gene>
    <name evidence="4" type="ORF">EDD60_11937</name>
</gene>
<dbReference type="GeneID" id="98916130"/>
<dbReference type="Pfam" id="PF12799">
    <property type="entry name" value="LRR_4"/>
    <property type="match status" value="1"/>
</dbReference>
<proteinExistence type="predicted"/>
<dbReference type="EMBL" id="SMCQ01000019">
    <property type="protein sequence ID" value="TCV95050.1"/>
    <property type="molecule type" value="Genomic_DNA"/>
</dbReference>
<dbReference type="Pfam" id="PF09346">
    <property type="entry name" value="SMI1_KNR4"/>
    <property type="match status" value="1"/>
</dbReference>
<evidence type="ECO:0000256" key="1">
    <source>
        <dbReference type="ARBA" id="ARBA00022614"/>
    </source>
</evidence>
<organism evidence="4 5">
    <name type="scientific">Longibaculum muris</name>
    <dbReference type="NCBI Taxonomy" id="1796628"/>
    <lineage>
        <taxon>Bacteria</taxon>
        <taxon>Bacillati</taxon>
        <taxon>Bacillota</taxon>
        <taxon>Erysipelotrichia</taxon>
        <taxon>Erysipelotrichales</taxon>
        <taxon>Coprobacillaceae</taxon>
        <taxon>Longibaculum</taxon>
    </lineage>
</organism>
<evidence type="ECO:0000256" key="2">
    <source>
        <dbReference type="ARBA" id="ARBA00022737"/>
    </source>
</evidence>
<dbReference type="Gene3D" id="3.80.10.10">
    <property type="entry name" value="Ribonuclease Inhibitor"/>
    <property type="match status" value="1"/>
</dbReference>
<dbReference type="InterPro" id="IPR050836">
    <property type="entry name" value="SDS22/Internalin_LRR"/>
</dbReference>
<sequence length="776" mass="92226">MQSKINELLSQGIDVSFYQALTQHDIRKYEHQYQVQIPLEYQQFLMHFGDGGFGPSSGLQPLEIAFYYYNDKEPSLTPYTTIQEWQNMIKQGYDYGNGLLLLVADCHVLHGLYCQGEYYGQMVSIDLDHLDYLPQFYASFDEWYRAFLKETLSGYDTQYFGIQFLGNQENVLAHLSDDFDKTLYSLYKFKGLSQISFNQLHEYYTNANQAQQLNLAALFCYQGDEQCENMLHQLFLNIDDYEMYLYWLEIIETYQKDSIMHYKTEIKTLLSLNNIPIILRSLSILSYYLDENLDEILAFKNHQNQDIRECVRTILSQDPQKYKQYLYENIDKQDLRQKLFIKNNRLRYYINNCFSRSSLSPITIEDMQKIKVLDFTKYCPYYSHDFSIIDSIDVLSYASNLTNLNATHYSTIQDFSPLTYCQSLKKLVLANTQLKDISFLLDLQQLKSLDISENPLTDISQLSWLHQLTELIIYNCPIQDWSPLSQLTKLNISVDENQYHELIQLDYAKNWNIHIIKQQTEDFLNFLNHLIDMPNLSNWLKQSVQQRNKYLLEFLSCQDMPMPTIITNKDVNFYLYLNDSEFVQKNPQYFAMEDQAISIDESYEVIGKMGIEKAGLLMKGKKSKKYYLVHDFHHKILSSLDLTDLLSQEYEFYQNNYSHLQEEWIKHYIFYDDFTDGKDEHAFLMRAVYESRIRSLLASLLDGWSYQDNHDVKSAKIINNIIYFYVNGVEQAQMPMKEFMQMLREKLDLLFDKYFFTMLQKRKYNAAYQQLAKQFQ</sequence>
<dbReference type="InterPro" id="IPR025875">
    <property type="entry name" value="Leu-rich_rpt_4"/>
</dbReference>
<dbReference type="AlphaFoldDB" id="A0A4R3YRI6"/>
<dbReference type="InterPro" id="IPR032675">
    <property type="entry name" value="LRR_dom_sf"/>
</dbReference>
<reference evidence="4 5" key="1">
    <citation type="submission" date="2019-03" db="EMBL/GenBank/DDBJ databases">
        <title>Genomic Encyclopedia of Type Strains, Phase IV (KMG-IV): sequencing the most valuable type-strain genomes for metagenomic binning, comparative biology and taxonomic classification.</title>
        <authorList>
            <person name="Goeker M."/>
        </authorList>
    </citation>
    <scope>NUCLEOTIDE SEQUENCE [LARGE SCALE GENOMIC DNA]</scope>
    <source>
        <strain evidence="4 5">DSM 29487</strain>
    </source>
</reference>
<dbReference type="SUPFAM" id="SSF160631">
    <property type="entry name" value="SMI1/KNR4-like"/>
    <property type="match status" value="1"/>
</dbReference>
<evidence type="ECO:0000259" key="3">
    <source>
        <dbReference type="SMART" id="SM00860"/>
    </source>
</evidence>
<dbReference type="InterPro" id="IPR001611">
    <property type="entry name" value="Leu-rich_rpt"/>
</dbReference>
<name>A0A4R3YRI6_9FIRM</name>
<feature type="domain" description="Knr4/Smi1-like" evidence="3">
    <location>
        <begin position="20"/>
        <end position="146"/>
    </location>
</feature>
<dbReference type="PANTHER" id="PTHR46652:SF7">
    <property type="entry name" value="LEUCINE-RICH REPEAT AND IQ DOMAIN-CONTAINING PROTEIN 1"/>
    <property type="match status" value="1"/>
</dbReference>